<protein>
    <submittedName>
        <fullName evidence="2">Uncharacterized protein</fullName>
    </submittedName>
</protein>
<keyword evidence="3" id="KW-1185">Reference proteome</keyword>
<proteinExistence type="predicted"/>
<feature type="region of interest" description="Disordered" evidence="1">
    <location>
        <begin position="26"/>
        <end position="56"/>
    </location>
</feature>
<dbReference type="Proteomes" id="UP000499080">
    <property type="component" value="Unassembled WGS sequence"/>
</dbReference>
<gene>
    <name evidence="2" type="ORF">AVEN_629_1</name>
</gene>
<dbReference type="AlphaFoldDB" id="A0A4Y2EL54"/>
<evidence type="ECO:0000313" key="2">
    <source>
        <dbReference type="EMBL" id="GBM28655.1"/>
    </source>
</evidence>
<evidence type="ECO:0000256" key="1">
    <source>
        <dbReference type="SAM" id="MobiDB-lite"/>
    </source>
</evidence>
<evidence type="ECO:0000313" key="3">
    <source>
        <dbReference type="Proteomes" id="UP000499080"/>
    </source>
</evidence>
<accession>A0A4Y2EL54</accession>
<dbReference type="EMBL" id="BGPR01000616">
    <property type="protein sequence ID" value="GBM28655.1"/>
    <property type="molecule type" value="Genomic_DNA"/>
</dbReference>
<organism evidence="2 3">
    <name type="scientific">Araneus ventricosus</name>
    <name type="common">Orbweaver spider</name>
    <name type="synonym">Epeira ventricosa</name>
    <dbReference type="NCBI Taxonomy" id="182803"/>
    <lineage>
        <taxon>Eukaryota</taxon>
        <taxon>Metazoa</taxon>
        <taxon>Ecdysozoa</taxon>
        <taxon>Arthropoda</taxon>
        <taxon>Chelicerata</taxon>
        <taxon>Arachnida</taxon>
        <taxon>Araneae</taxon>
        <taxon>Araneomorphae</taxon>
        <taxon>Entelegynae</taxon>
        <taxon>Araneoidea</taxon>
        <taxon>Araneidae</taxon>
        <taxon>Araneus</taxon>
    </lineage>
</organism>
<name>A0A4Y2EL54_ARAVE</name>
<sequence length="106" mass="11825">MLQYNRSPSRNFTKRWVAWKFGEGVPAQVSSSSSDRGSKLRGPSQNSPRVASKRDINITKPLSVGMSNEGVKVPLTDAHFLVPLISHPIAYWSSHLQTDNFDILTE</sequence>
<reference evidence="2 3" key="1">
    <citation type="journal article" date="2019" name="Sci. Rep.">
        <title>Orb-weaving spider Araneus ventricosus genome elucidates the spidroin gene catalogue.</title>
        <authorList>
            <person name="Kono N."/>
            <person name="Nakamura H."/>
            <person name="Ohtoshi R."/>
            <person name="Moran D.A.P."/>
            <person name="Shinohara A."/>
            <person name="Yoshida Y."/>
            <person name="Fujiwara M."/>
            <person name="Mori M."/>
            <person name="Tomita M."/>
            <person name="Arakawa K."/>
        </authorList>
    </citation>
    <scope>NUCLEOTIDE SEQUENCE [LARGE SCALE GENOMIC DNA]</scope>
</reference>
<comment type="caution">
    <text evidence="2">The sequence shown here is derived from an EMBL/GenBank/DDBJ whole genome shotgun (WGS) entry which is preliminary data.</text>
</comment>